<sequence>MAVDVEQVDQIAATVTDIYQEAETALARLIARHLAGNLDSDMQAPEWAERKLAAVGALRRSAQGIVDTLNADSGTAMREAAATAFRSGWHSALTDLPAQWKPQSKLAEEAQRATADEVPGFGAVEALATAVHQDVGERSANILRDVTDAYREVITAATARLVTGAQTRRDAAQAAWRRLTDRGITGFTDRAGRRWQLSSYVEMATRTVTQRAAVAGQTDRLDALGVQLVVVSNAAQECKLCRPFEGKILALSGSAGRIEVQHATQDDRTVTVNVVATLDEARRQGLFHPNCRHSVSAYLPGLSRLPDKPTEDPEGDKARQQQRAIERKIRRHKVAQAAALDDEGHKAAGRKVAAAQAQLRDHLAAHPQLKRLRYREQIGAGNIPPKGRDDAAGGIVPRSKPTPPPPPAKPRAKVGEETRQKIKHAAASLPKSRQDWDDVVVRTERRVDTRIRETEAELDKLKQQRDELVAEVQAEFKRKRTPKYKRDDLLRERTRDLDSAIVQREYMLTSYRETAAKAPGEVHSSEQFLHQVETRYHYPLTSDGRRLAPREYEKHLDTVLDVGASIHNDFYDALTKDAEAERLQHLLEEARTQHGTGSAEAKQAQRQARARHSEILRDLLASVRDMAGHQQRIGTRADGVRSDAVDLLREAESIYPTDWLKLADARGPLDILPTDRAYFLAKSGTRTADRIAFDTDTYEAGTAFSSYAAEVTAHEVGHRMEQAVPGLTHMEFTLVRRRATRSGVLEEEQLLSKVTGSSAYSPAEITLADEWPDAYTGKTYEARNREHPASVAWELFQVGVQDTFGRGDVVYAGTEAQHFVLGVLSLLGRS</sequence>
<keyword evidence="1" id="KW-0175">Coiled coil</keyword>
<evidence type="ECO:0000256" key="2">
    <source>
        <dbReference type="SAM" id="MobiDB-lite"/>
    </source>
</evidence>
<feature type="compositionally biased region" description="Basic and acidic residues" evidence="2">
    <location>
        <begin position="305"/>
        <end position="323"/>
    </location>
</feature>
<name>A0ABR6BAX1_9PSEU</name>
<proteinExistence type="predicted"/>
<organism evidence="3 4">
    <name type="scientific">Kutzneria viridogrisea</name>
    <dbReference type="NCBI Taxonomy" id="47990"/>
    <lineage>
        <taxon>Bacteria</taxon>
        <taxon>Bacillati</taxon>
        <taxon>Actinomycetota</taxon>
        <taxon>Actinomycetes</taxon>
        <taxon>Pseudonocardiales</taxon>
        <taxon>Pseudonocardiaceae</taxon>
        <taxon>Kutzneria</taxon>
    </lineage>
</organism>
<dbReference type="RefSeq" id="WP_318295976.1">
    <property type="nucleotide sequence ID" value="NZ_BAAABQ010000065.1"/>
</dbReference>
<feature type="coiled-coil region" evidence="1">
    <location>
        <begin position="444"/>
        <end position="478"/>
    </location>
</feature>
<dbReference type="Proteomes" id="UP000517916">
    <property type="component" value="Unassembled WGS sequence"/>
</dbReference>
<dbReference type="EMBL" id="JACJID010000001">
    <property type="protein sequence ID" value="MBA8924005.1"/>
    <property type="molecule type" value="Genomic_DNA"/>
</dbReference>
<dbReference type="Pfam" id="PF06152">
    <property type="entry name" value="Phage_min_cap2"/>
    <property type="match status" value="1"/>
</dbReference>
<comment type="caution">
    <text evidence="3">The sequence shown here is derived from an EMBL/GenBank/DDBJ whole genome shotgun (WGS) entry which is preliminary data.</text>
</comment>
<keyword evidence="4" id="KW-1185">Reference proteome</keyword>
<gene>
    <name evidence="3" type="ORF">BC739_001202</name>
</gene>
<feature type="region of interest" description="Disordered" evidence="2">
    <location>
        <begin position="300"/>
        <end position="323"/>
    </location>
</feature>
<reference evidence="3 4" key="1">
    <citation type="submission" date="2020-08" db="EMBL/GenBank/DDBJ databases">
        <title>Genomic Encyclopedia of Archaeal and Bacterial Type Strains, Phase II (KMG-II): from individual species to whole genera.</title>
        <authorList>
            <person name="Goeker M."/>
        </authorList>
    </citation>
    <scope>NUCLEOTIDE SEQUENCE [LARGE SCALE GENOMIC DNA]</scope>
    <source>
        <strain evidence="3 4">DSM 43850</strain>
    </source>
</reference>
<feature type="region of interest" description="Disordered" evidence="2">
    <location>
        <begin position="379"/>
        <end position="419"/>
    </location>
</feature>
<accession>A0ABR6BAX1</accession>
<protein>
    <recommendedName>
        <fullName evidence="5">Minor capsid protein 2</fullName>
    </recommendedName>
</protein>
<evidence type="ECO:0000256" key="1">
    <source>
        <dbReference type="SAM" id="Coils"/>
    </source>
</evidence>
<evidence type="ECO:0008006" key="5">
    <source>
        <dbReference type="Google" id="ProtNLM"/>
    </source>
</evidence>
<evidence type="ECO:0000313" key="4">
    <source>
        <dbReference type="Proteomes" id="UP000517916"/>
    </source>
</evidence>
<feature type="compositionally biased region" description="Pro residues" evidence="2">
    <location>
        <begin position="400"/>
        <end position="409"/>
    </location>
</feature>
<evidence type="ECO:0000313" key="3">
    <source>
        <dbReference type="EMBL" id="MBA8924005.1"/>
    </source>
</evidence>
<dbReference type="InterPro" id="IPR009319">
    <property type="entry name" value="Phage_A118_VSP1"/>
</dbReference>